<name>A0A2P2Q553_RHIMU</name>
<accession>A0A2P2Q553</accession>
<dbReference type="EMBL" id="GGEC01081651">
    <property type="protein sequence ID" value="MBX62135.1"/>
    <property type="molecule type" value="Transcribed_RNA"/>
</dbReference>
<protein>
    <submittedName>
        <fullName evidence="1">Uncharacterized protein</fullName>
    </submittedName>
</protein>
<sequence>MFIHFVSPVGLYCTLGSKRRAMSCNPLANKIHEYA</sequence>
<proteinExistence type="predicted"/>
<dbReference type="AlphaFoldDB" id="A0A2P2Q553"/>
<organism evidence="1">
    <name type="scientific">Rhizophora mucronata</name>
    <name type="common">Asiatic mangrove</name>
    <dbReference type="NCBI Taxonomy" id="61149"/>
    <lineage>
        <taxon>Eukaryota</taxon>
        <taxon>Viridiplantae</taxon>
        <taxon>Streptophyta</taxon>
        <taxon>Embryophyta</taxon>
        <taxon>Tracheophyta</taxon>
        <taxon>Spermatophyta</taxon>
        <taxon>Magnoliopsida</taxon>
        <taxon>eudicotyledons</taxon>
        <taxon>Gunneridae</taxon>
        <taxon>Pentapetalae</taxon>
        <taxon>rosids</taxon>
        <taxon>fabids</taxon>
        <taxon>Malpighiales</taxon>
        <taxon>Rhizophoraceae</taxon>
        <taxon>Rhizophora</taxon>
    </lineage>
</organism>
<reference evidence="1" key="1">
    <citation type="submission" date="2018-02" db="EMBL/GenBank/DDBJ databases">
        <title>Rhizophora mucronata_Transcriptome.</title>
        <authorList>
            <person name="Meera S.P."/>
            <person name="Sreeshan A."/>
            <person name="Augustine A."/>
        </authorList>
    </citation>
    <scope>NUCLEOTIDE SEQUENCE</scope>
    <source>
        <tissue evidence="1">Leaf</tissue>
    </source>
</reference>
<evidence type="ECO:0000313" key="1">
    <source>
        <dbReference type="EMBL" id="MBX62135.1"/>
    </source>
</evidence>